<dbReference type="Pfam" id="PF20504">
    <property type="entry name" value="IntS14_C"/>
    <property type="match status" value="1"/>
</dbReference>
<dbReference type="AlphaFoldDB" id="A0AAW2Z074"/>
<organism evidence="5 6">
    <name type="scientific">Acrasis kona</name>
    <dbReference type="NCBI Taxonomy" id="1008807"/>
    <lineage>
        <taxon>Eukaryota</taxon>
        <taxon>Discoba</taxon>
        <taxon>Heterolobosea</taxon>
        <taxon>Tetramitia</taxon>
        <taxon>Eutetramitia</taxon>
        <taxon>Acrasidae</taxon>
        <taxon>Acrasis</taxon>
    </lineage>
</organism>
<protein>
    <submittedName>
        <fullName evidence="5">Uncharacterized protein</fullName>
    </submittedName>
</protein>
<proteinExistence type="predicted"/>
<comment type="subcellular location">
    <subcellularLocation>
        <location evidence="1">Nucleus</location>
    </subcellularLocation>
</comment>
<dbReference type="Proteomes" id="UP001431209">
    <property type="component" value="Unassembled WGS sequence"/>
</dbReference>
<comment type="caution">
    <text evidence="5">The sequence shown here is derived from an EMBL/GenBank/DDBJ whole genome shotgun (WGS) entry which is preliminary data.</text>
</comment>
<gene>
    <name evidence="5" type="ORF">AKO1_014365</name>
</gene>
<dbReference type="GO" id="GO:0034472">
    <property type="term" value="P:snRNA 3'-end processing"/>
    <property type="evidence" value="ECO:0007669"/>
    <property type="project" value="TreeGrafter"/>
</dbReference>
<dbReference type="PANTHER" id="PTHR13532">
    <property type="match status" value="1"/>
</dbReference>
<sequence>MDCLMILLTQYRSKIAITEGPPNQIFTESSWTSSLRKIQEETGVYSHIQIIILTDFQDYEDDCIRVRSTFASKVHLFCFCDAAQTEKQAIVPTTIKEEALTAKPSQFIPLNRKWDRFTKQNNGSLYMIERGSNYKSHSIDSLLSRHYPKYAGYLAFGHMTSAIELFPDPNLVIWESSRPQVPHVLSIIAFTRTLHVSSPKCTSKHTILRLSDDVNSPYGKTKLIRAKPYTATDQPATANFFDLLHDVLLAEKSSALVRFNDKQHAYISVAYDTEHTGMVMSVLDDSFELKQSEDHNSTMPWIRNSLERMVELTIHHESKTQAMPRNLLEALANQDEENISRTEKEVCRLLDAWRETHDKAQQDEQDPYKKDVNKKIYNYNLKSAKEIVPFSKKQTLQNDFQKVLRMVKNLPAKVQVMYCECEKIRYTSAVYMNRDIVIVLSNLLQEQRDHMSSDPEKGKVVVILDRIISHLRDDGVWSKKLYDEGDVVINDDELDQPAAKHGFNIF</sequence>
<feature type="domain" description="Integrator complex subunit 14 beta-barrel" evidence="3">
    <location>
        <begin position="147"/>
        <end position="283"/>
    </location>
</feature>
<evidence type="ECO:0000313" key="5">
    <source>
        <dbReference type="EMBL" id="KAL0482652.1"/>
    </source>
</evidence>
<keyword evidence="6" id="KW-1185">Reference proteome</keyword>
<name>A0AAW2Z074_9EUKA</name>
<feature type="domain" description="Integrator complex subunit 14 C-terminal" evidence="4">
    <location>
        <begin position="392"/>
        <end position="446"/>
    </location>
</feature>
<evidence type="ECO:0000256" key="2">
    <source>
        <dbReference type="ARBA" id="ARBA00023242"/>
    </source>
</evidence>
<dbReference type="InterPro" id="IPR039841">
    <property type="entry name" value="INTS14"/>
</dbReference>
<dbReference type="PANTHER" id="PTHR13532:SF3">
    <property type="entry name" value="INTEGRATOR COMPLEX SUBUNIT 14"/>
    <property type="match status" value="1"/>
</dbReference>
<dbReference type="InterPro" id="IPR045814">
    <property type="entry name" value="IntS14_b-barrel"/>
</dbReference>
<dbReference type="EMBL" id="JAOPGA020000879">
    <property type="protein sequence ID" value="KAL0482652.1"/>
    <property type="molecule type" value="Genomic_DNA"/>
</dbReference>
<dbReference type="InterPro" id="IPR046471">
    <property type="entry name" value="IntS14_C"/>
</dbReference>
<evidence type="ECO:0000313" key="6">
    <source>
        <dbReference type="Proteomes" id="UP001431209"/>
    </source>
</evidence>
<reference evidence="5 6" key="1">
    <citation type="submission" date="2024-03" db="EMBL/GenBank/DDBJ databases">
        <title>The Acrasis kona genome and developmental transcriptomes reveal deep origins of eukaryotic multicellular pathways.</title>
        <authorList>
            <person name="Sheikh S."/>
            <person name="Fu C.-J."/>
            <person name="Brown M.W."/>
            <person name="Baldauf S.L."/>
        </authorList>
    </citation>
    <scope>NUCLEOTIDE SEQUENCE [LARGE SCALE GENOMIC DNA]</scope>
    <source>
        <strain evidence="5 6">ATCC MYA-3509</strain>
    </source>
</reference>
<dbReference type="Pfam" id="PF19435">
    <property type="entry name" value="IntS14_b-barrel"/>
    <property type="match status" value="1"/>
</dbReference>
<evidence type="ECO:0000259" key="4">
    <source>
        <dbReference type="Pfam" id="PF20504"/>
    </source>
</evidence>
<dbReference type="GO" id="GO:0032039">
    <property type="term" value="C:integrator complex"/>
    <property type="evidence" value="ECO:0007669"/>
    <property type="project" value="InterPro"/>
</dbReference>
<evidence type="ECO:0000256" key="1">
    <source>
        <dbReference type="ARBA" id="ARBA00004123"/>
    </source>
</evidence>
<accession>A0AAW2Z074</accession>
<keyword evidence="2" id="KW-0539">Nucleus</keyword>
<evidence type="ECO:0000259" key="3">
    <source>
        <dbReference type="Pfam" id="PF19435"/>
    </source>
</evidence>